<dbReference type="PANTHER" id="PTHR32092">
    <property type="entry name" value="6-PHOSPHO-BETA-GLUCOSIDASE-RELATED"/>
    <property type="match status" value="1"/>
</dbReference>
<proteinExistence type="inferred from homology"/>
<keyword evidence="15" id="KW-1185">Reference proteome</keyword>
<evidence type="ECO:0000256" key="7">
    <source>
        <dbReference type="ARBA" id="ARBA00023277"/>
    </source>
</evidence>
<dbReference type="PRINTS" id="PR00732">
    <property type="entry name" value="GLHYDRLASE4"/>
</dbReference>
<evidence type="ECO:0000259" key="13">
    <source>
        <dbReference type="Pfam" id="PF11975"/>
    </source>
</evidence>
<feature type="binding site" evidence="10">
    <location>
        <position position="198"/>
    </location>
    <ligand>
        <name>Mn(2+)</name>
        <dbReference type="ChEBI" id="CHEBI:29035"/>
    </ligand>
</feature>
<dbReference type="InterPro" id="IPR053715">
    <property type="entry name" value="GH4_Enzyme_sf"/>
</dbReference>
<keyword evidence="10" id="KW-0170">Cobalt</keyword>
<dbReference type="PANTHER" id="PTHR32092:SF6">
    <property type="entry name" value="ALPHA-GALACTOSIDASE"/>
    <property type="match status" value="1"/>
</dbReference>
<comment type="similarity">
    <text evidence="2 12">Belongs to the glycosyl hydrolase 4 family.</text>
</comment>
<keyword evidence="6 10" id="KW-0464">Manganese</keyword>
<evidence type="ECO:0000256" key="4">
    <source>
        <dbReference type="ARBA" id="ARBA00022801"/>
    </source>
</evidence>
<comment type="cofactor">
    <cofactor evidence="1">
        <name>Mn(2+)</name>
        <dbReference type="ChEBI" id="CHEBI:29035"/>
    </cofactor>
</comment>
<keyword evidence="3 10" id="KW-0479">Metal-binding</keyword>
<keyword evidence="4 12" id="KW-0378">Hydrolase</keyword>
<dbReference type="SUPFAM" id="SSF51735">
    <property type="entry name" value="NAD(P)-binding Rossmann-fold domains"/>
    <property type="match status" value="1"/>
</dbReference>
<comment type="caution">
    <text evidence="14">The sequence shown here is derived from an EMBL/GenBank/DDBJ whole genome shotgun (WGS) entry which is preliminary data.</text>
</comment>
<dbReference type="Gene3D" id="3.90.1820.10">
    <property type="entry name" value="AglA-like glucosidase"/>
    <property type="match status" value="1"/>
</dbReference>
<keyword evidence="7" id="KW-0119">Carbohydrate metabolism</keyword>
<dbReference type="AlphaFoldDB" id="A0A4R5KUS6"/>
<dbReference type="SUPFAM" id="SSF56327">
    <property type="entry name" value="LDH C-terminal domain-like"/>
    <property type="match status" value="1"/>
</dbReference>
<evidence type="ECO:0000256" key="6">
    <source>
        <dbReference type="ARBA" id="ARBA00023211"/>
    </source>
</evidence>
<evidence type="ECO:0000256" key="12">
    <source>
        <dbReference type="RuleBase" id="RU361152"/>
    </source>
</evidence>
<evidence type="ECO:0000256" key="2">
    <source>
        <dbReference type="ARBA" id="ARBA00010141"/>
    </source>
</evidence>
<organism evidence="14 15">
    <name type="scientific">Paenibacillus piri</name>
    <dbReference type="NCBI Taxonomy" id="2547395"/>
    <lineage>
        <taxon>Bacteria</taxon>
        <taxon>Bacillati</taxon>
        <taxon>Bacillota</taxon>
        <taxon>Bacilli</taxon>
        <taxon>Bacillales</taxon>
        <taxon>Paenibacillaceae</taxon>
        <taxon>Paenibacillus</taxon>
    </lineage>
</organism>
<feature type="domain" description="Glycosyl hydrolase family 4 C-terminal" evidence="13">
    <location>
        <begin position="193"/>
        <end position="409"/>
    </location>
</feature>
<dbReference type="GO" id="GO:0046872">
    <property type="term" value="F:metal ion binding"/>
    <property type="evidence" value="ECO:0007669"/>
    <property type="project" value="UniProtKB-KW"/>
</dbReference>
<dbReference type="InterPro" id="IPR036291">
    <property type="entry name" value="NAD(P)-bd_dom_sf"/>
</dbReference>
<dbReference type="CDD" id="cd05297">
    <property type="entry name" value="GH4_alpha_glucosidase_galactosidase"/>
    <property type="match status" value="1"/>
</dbReference>
<keyword evidence="10" id="KW-0408">Iron</keyword>
<evidence type="ECO:0000256" key="5">
    <source>
        <dbReference type="ARBA" id="ARBA00023027"/>
    </source>
</evidence>
<dbReference type="Pfam" id="PF02056">
    <property type="entry name" value="Glyco_hydro_4"/>
    <property type="match status" value="1"/>
</dbReference>
<gene>
    <name evidence="14" type="primary">melA</name>
    <name evidence="14" type="ORF">E1757_07535</name>
</gene>
<feature type="binding site" evidence="10">
    <location>
        <position position="168"/>
    </location>
    <ligand>
        <name>Mn(2+)</name>
        <dbReference type="ChEBI" id="CHEBI:29035"/>
    </ligand>
</feature>
<keyword evidence="5 12" id="KW-0520">NAD</keyword>
<evidence type="ECO:0000313" key="14">
    <source>
        <dbReference type="EMBL" id="TDF99671.1"/>
    </source>
</evidence>
<dbReference type="EMBL" id="SMRT01000002">
    <property type="protein sequence ID" value="TDF99671.1"/>
    <property type="molecule type" value="Genomic_DNA"/>
</dbReference>
<evidence type="ECO:0000256" key="10">
    <source>
        <dbReference type="PIRSR" id="PIRSR601088-3"/>
    </source>
</evidence>
<dbReference type="NCBIfam" id="NF011657">
    <property type="entry name" value="PRK15076.1"/>
    <property type="match status" value="1"/>
</dbReference>
<evidence type="ECO:0000256" key="3">
    <source>
        <dbReference type="ARBA" id="ARBA00022723"/>
    </source>
</evidence>
<sequence>MAKITFIGAGSLVFTKNLVRDLLTFPAFEDCTIALMDINEERLGFAKQMVEKVISSGRYSAKVEATTNRAEALEGANGVVCTIMVGDLSVWRTDLEIPKAFGVDINIGDTRGPSGIFRFLRTVPAMLDICRDIERYCPDAVFLNYTNPMAMLCRAMQGETKVEVTGLCHSVQGTAAMLARWIGAPMEEITYRCAGINHQAFYLDYKWNGKDAYPLLRDAVLNRPEIYNEEQVRNEMFIHLDYYVTESSGHNSEYNAWFRKRPELIEKYCTHGTGWNPGEYAMSIKGNEKRRSDWTNKLIEWRDSPIDLNRGNEYAAYIFNAVFGDNTLFEFNGNVRNFGLIDNLPEGACVEVPVLASKRGLSPIHVGPLPDQLALLVNTSSRSEELAVEGALTGDPRKIFHAICYDPLTSAVLSLAEIKEMVDQMFAANRDYLPQFNHLHA</sequence>
<accession>A0A4R5KUS6</accession>
<dbReference type="GO" id="GO:0005975">
    <property type="term" value="P:carbohydrate metabolic process"/>
    <property type="evidence" value="ECO:0007669"/>
    <property type="project" value="InterPro"/>
</dbReference>
<dbReference type="InterPro" id="IPR022616">
    <property type="entry name" value="Glyco_hydro_4_C"/>
</dbReference>
<evidence type="ECO:0000256" key="11">
    <source>
        <dbReference type="PIRSR" id="PIRSR601088-4"/>
    </source>
</evidence>
<name>A0A4R5KUS6_9BACL</name>
<dbReference type="OrthoDB" id="9808275at2"/>
<feature type="binding site" evidence="9">
    <location>
        <position position="147"/>
    </location>
    <ligand>
        <name>substrate</name>
    </ligand>
</feature>
<evidence type="ECO:0000256" key="1">
    <source>
        <dbReference type="ARBA" id="ARBA00001936"/>
    </source>
</evidence>
<dbReference type="GO" id="GO:0004557">
    <property type="term" value="F:alpha-galactosidase activity"/>
    <property type="evidence" value="ECO:0007669"/>
    <property type="project" value="UniProtKB-EC"/>
</dbReference>
<reference evidence="14 15" key="1">
    <citation type="submission" date="2019-03" db="EMBL/GenBank/DDBJ databases">
        <title>This is whole genome sequence of Paenibacillus sp MS74 strain.</title>
        <authorList>
            <person name="Trinh H.N."/>
        </authorList>
    </citation>
    <scope>NUCLEOTIDE SEQUENCE [LARGE SCALE GENOMIC DNA]</scope>
    <source>
        <strain evidence="14 15">MS74</strain>
    </source>
</reference>
<evidence type="ECO:0000256" key="9">
    <source>
        <dbReference type="PIRSR" id="PIRSR601088-2"/>
    </source>
</evidence>
<dbReference type="Proteomes" id="UP000295636">
    <property type="component" value="Unassembled WGS sequence"/>
</dbReference>
<comment type="cofactor">
    <cofactor evidence="12">
        <name>NAD(+)</name>
        <dbReference type="ChEBI" id="CHEBI:57540"/>
    </cofactor>
    <text evidence="12">Binds 1 NAD(+) per subunit.</text>
</comment>
<feature type="site" description="Increases basicity of active site Tyr" evidence="11">
    <location>
        <position position="109"/>
    </location>
</feature>
<dbReference type="RefSeq" id="WP_133226276.1">
    <property type="nucleotide sequence ID" value="NZ_SMRT01000002.1"/>
</dbReference>
<protein>
    <submittedName>
        <fullName evidence="14">Alpha-galactosidase</fullName>
        <ecNumber evidence="14">3.2.1.22</ecNumber>
    </submittedName>
</protein>
<dbReference type="InterPro" id="IPR001088">
    <property type="entry name" value="Glyco_hydro_4"/>
</dbReference>
<keyword evidence="10" id="KW-0533">Nickel</keyword>
<dbReference type="InterPro" id="IPR015955">
    <property type="entry name" value="Lactate_DH/Glyco_Ohase_4_C"/>
</dbReference>
<dbReference type="EC" id="3.2.1.22" evidence="14"/>
<dbReference type="GO" id="GO:0016616">
    <property type="term" value="F:oxidoreductase activity, acting on the CH-OH group of donors, NAD or NADP as acceptor"/>
    <property type="evidence" value="ECO:0007669"/>
    <property type="project" value="InterPro"/>
</dbReference>
<evidence type="ECO:0000313" key="15">
    <source>
        <dbReference type="Proteomes" id="UP000295636"/>
    </source>
</evidence>
<keyword evidence="8 12" id="KW-0326">Glycosidase</keyword>
<evidence type="ECO:0000256" key="8">
    <source>
        <dbReference type="ARBA" id="ARBA00023295"/>
    </source>
</evidence>
<dbReference type="Pfam" id="PF11975">
    <property type="entry name" value="Glyco_hydro_4C"/>
    <property type="match status" value="1"/>
</dbReference>